<proteinExistence type="predicted"/>
<evidence type="ECO:0000313" key="3">
    <source>
        <dbReference type="Proteomes" id="UP000199514"/>
    </source>
</evidence>
<evidence type="ECO:0008006" key="4">
    <source>
        <dbReference type="Google" id="ProtNLM"/>
    </source>
</evidence>
<dbReference type="OrthoDB" id="9794557at2"/>
<evidence type="ECO:0000313" key="2">
    <source>
        <dbReference type="EMBL" id="SFC06787.1"/>
    </source>
</evidence>
<feature type="transmembrane region" description="Helical" evidence="1">
    <location>
        <begin position="6"/>
        <end position="24"/>
    </location>
</feature>
<protein>
    <recommendedName>
        <fullName evidence="4">6-phosphogluconate dehydrogenase</fullName>
    </recommendedName>
</protein>
<organism evidence="2 3">
    <name type="scientific">Flexibacter flexilis DSM 6793</name>
    <dbReference type="NCBI Taxonomy" id="927664"/>
    <lineage>
        <taxon>Bacteria</taxon>
        <taxon>Pseudomonadati</taxon>
        <taxon>Bacteroidota</taxon>
        <taxon>Cytophagia</taxon>
        <taxon>Cytophagales</taxon>
        <taxon>Flexibacteraceae</taxon>
        <taxon>Flexibacter</taxon>
    </lineage>
</organism>
<keyword evidence="1" id="KW-0472">Membrane</keyword>
<sequence length="123" mass="13785">MKLLKILAGVVFAGIFGFFMFVLFGHYSEGERGGTVSKMSRKGFVFKTYEGQLNVGGLAGETGSPASALWNFSVDGSDKDVIQRLDSALLNGRRVKVHYVEKYYTFPWQGETNYFVDKVEHIK</sequence>
<dbReference type="EMBL" id="FOLE01000002">
    <property type="protein sequence ID" value="SFC06787.1"/>
    <property type="molecule type" value="Genomic_DNA"/>
</dbReference>
<dbReference type="AlphaFoldDB" id="A0A1I1G4W3"/>
<dbReference type="STRING" id="927664.SAMN05421780_102457"/>
<keyword evidence="1" id="KW-0812">Transmembrane</keyword>
<reference evidence="2 3" key="1">
    <citation type="submission" date="2016-10" db="EMBL/GenBank/DDBJ databases">
        <authorList>
            <person name="de Groot N.N."/>
        </authorList>
    </citation>
    <scope>NUCLEOTIDE SEQUENCE [LARGE SCALE GENOMIC DNA]</scope>
    <source>
        <strain evidence="2 3">DSM 6793</strain>
    </source>
</reference>
<keyword evidence="3" id="KW-1185">Reference proteome</keyword>
<accession>A0A1I1G4W3</accession>
<name>A0A1I1G4W3_9BACT</name>
<evidence type="ECO:0000256" key="1">
    <source>
        <dbReference type="SAM" id="Phobius"/>
    </source>
</evidence>
<gene>
    <name evidence="2" type="ORF">SAMN05421780_102457</name>
</gene>
<keyword evidence="1" id="KW-1133">Transmembrane helix</keyword>
<dbReference type="RefSeq" id="WP_091509288.1">
    <property type="nucleotide sequence ID" value="NZ_FOLE01000002.1"/>
</dbReference>
<dbReference type="Proteomes" id="UP000199514">
    <property type="component" value="Unassembled WGS sequence"/>
</dbReference>